<dbReference type="RefSeq" id="XP_056036457.1">
    <property type="nucleotide sequence ID" value="XM_056179510.1"/>
</dbReference>
<dbReference type="Pfam" id="PF13589">
    <property type="entry name" value="HATPase_c_3"/>
    <property type="match status" value="1"/>
</dbReference>
<evidence type="ECO:0000256" key="1">
    <source>
        <dbReference type="ARBA" id="ARBA00004123"/>
    </source>
</evidence>
<feature type="compositionally biased region" description="Polar residues" evidence="6">
    <location>
        <begin position="403"/>
        <end position="418"/>
    </location>
</feature>
<dbReference type="InterPro" id="IPR014762">
    <property type="entry name" value="DNA_mismatch_repair_CS"/>
</dbReference>
<accession>A0AAF0AVS0</accession>
<feature type="region of interest" description="Disordered" evidence="6">
    <location>
        <begin position="402"/>
        <end position="453"/>
    </location>
</feature>
<dbReference type="Pfam" id="PF16413">
    <property type="entry name" value="Mlh1_C"/>
    <property type="match status" value="1"/>
</dbReference>
<dbReference type="InterPro" id="IPR032189">
    <property type="entry name" value="Mlh1_C"/>
</dbReference>
<dbReference type="PANTHER" id="PTHR10073">
    <property type="entry name" value="DNA MISMATCH REPAIR PROTEIN MLH, PMS, MUTL"/>
    <property type="match status" value="1"/>
</dbReference>
<dbReference type="InterPro" id="IPR014721">
    <property type="entry name" value="Ribsml_uS5_D2-typ_fold_subgr"/>
</dbReference>
<evidence type="ECO:0000259" key="7">
    <source>
        <dbReference type="SMART" id="SM01340"/>
    </source>
</evidence>
<comment type="similarity">
    <text evidence="2">Belongs to the DNA mismatch repair MutL/HexB family.</text>
</comment>
<dbReference type="FunFam" id="3.30.565.10:FF:000109">
    <property type="entry name" value="Related to MLH1-DNA mismatch repair protein"/>
    <property type="match status" value="1"/>
</dbReference>
<dbReference type="InterPro" id="IPR038973">
    <property type="entry name" value="MutL/Mlh/Pms-like"/>
</dbReference>
<dbReference type="Pfam" id="PF01119">
    <property type="entry name" value="DNA_mis_repair"/>
    <property type="match status" value="1"/>
</dbReference>
<dbReference type="EMBL" id="CP115611">
    <property type="protein sequence ID" value="WBW72214.1"/>
    <property type="molecule type" value="Genomic_DNA"/>
</dbReference>
<dbReference type="Proteomes" id="UP001212411">
    <property type="component" value="Chromosome 1"/>
</dbReference>
<keyword evidence="5" id="KW-0539">Nucleus</keyword>
<evidence type="ECO:0000256" key="2">
    <source>
        <dbReference type="ARBA" id="ARBA00006082"/>
    </source>
</evidence>
<dbReference type="GO" id="GO:0005524">
    <property type="term" value="F:ATP binding"/>
    <property type="evidence" value="ECO:0007669"/>
    <property type="project" value="InterPro"/>
</dbReference>
<dbReference type="PANTHER" id="PTHR10073:SF12">
    <property type="entry name" value="DNA MISMATCH REPAIR PROTEIN MLH1"/>
    <property type="match status" value="1"/>
</dbReference>
<dbReference type="NCBIfam" id="TIGR00585">
    <property type="entry name" value="mutl"/>
    <property type="match status" value="1"/>
</dbReference>
<dbReference type="AlphaFoldDB" id="A0AAF0AVS0"/>
<dbReference type="InterPro" id="IPR036890">
    <property type="entry name" value="HATPase_C_sf"/>
</dbReference>
<evidence type="ECO:0000313" key="9">
    <source>
        <dbReference type="Proteomes" id="UP001212411"/>
    </source>
</evidence>
<gene>
    <name evidence="8" type="primary">mlh1</name>
    <name evidence="8" type="ORF">SOMG_00716</name>
</gene>
<feature type="domain" description="DNA mismatch repair protein S5" evidence="7">
    <location>
        <begin position="226"/>
        <end position="348"/>
    </location>
</feature>
<evidence type="ECO:0000256" key="5">
    <source>
        <dbReference type="ARBA" id="ARBA00023242"/>
    </source>
</evidence>
<evidence type="ECO:0000256" key="4">
    <source>
        <dbReference type="ARBA" id="ARBA00023204"/>
    </source>
</evidence>
<dbReference type="CDD" id="cd16926">
    <property type="entry name" value="HATPase_MutL-MLH-PMS-like"/>
    <property type="match status" value="1"/>
</dbReference>
<sequence>MKEDEYQTRRIRPLNPAVVNKIAAGEIIERPENAVKELLENALDAGSTSIEVLLKDGGLKLLQISDNGAGIHYDDLPYLCQRFSTSKLEKFEDLQQIQTFGFRGEALASISHVAKVTITTKREGDLHAWRAFYVDGKLAPAAPHNTSAPQPCAGKQGTVITVEELFYNVPGRKAALKHGSEEYRRVLNLMQKYAIHSEMVSFSCKKVGETVASISLSSRLSTKDKIRHVYGTLAVKHLRVLKIPEGAINVESFHADGLVSSADYEDKKSIFIVFINNRLVESIELKNAVDETYSKFLHKGASYFVYLSLSMKPEQLDVNVHPSKRIVHFLYDHEIIGAISDKLVELLENTDEQRSYSMQTTIPSITMVKTPELLTQKNKKIYENNMVRTDPREQSIKAMFSSPKKTATLNSNKQNSPTKEMGNEGTPAEPLMHPSPSFEGALEEDAREKSEDQTVIPCELESIRQLQNEVLNSMHLLATNILSEHKYVGLVCPYKRIAAIQHNIGLYLVDYGKLAYFLFYQICLSEFANYGKIYMNPPIPLDKILAISFTNEDHEFSEKTRKLLMARRDMLNEYFSVDISAEGFLSAVPCLSKGYKPFLNRLPLFLKDIAPNRIDWLDERSCLEGVMKALAKLYVPLRLSPENTASEDILYMERILEEFFFPEFRRRLICPKELFEQMAIFQVASLPRLYTVFERC</sequence>
<dbReference type="GO" id="GO:0032389">
    <property type="term" value="C:MutLalpha complex"/>
    <property type="evidence" value="ECO:0007669"/>
    <property type="project" value="TreeGrafter"/>
</dbReference>
<proteinExistence type="inferred from homology"/>
<dbReference type="GO" id="GO:0006298">
    <property type="term" value="P:mismatch repair"/>
    <property type="evidence" value="ECO:0007669"/>
    <property type="project" value="InterPro"/>
</dbReference>
<evidence type="ECO:0000313" key="8">
    <source>
        <dbReference type="EMBL" id="WBW72214.1"/>
    </source>
</evidence>
<dbReference type="InterPro" id="IPR013507">
    <property type="entry name" value="DNA_mismatch_S5_2-like"/>
</dbReference>
<dbReference type="SUPFAM" id="SSF55874">
    <property type="entry name" value="ATPase domain of HSP90 chaperone/DNA topoisomerase II/histidine kinase"/>
    <property type="match status" value="1"/>
</dbReference>
<protein>
    <submittedName>
        <fullName evidence="8">MutL family protein Mlh1</fullName>
    </submittedName>
</protein>
<dbReference type="GO" id="GO:0016887">
    <property type="term" value="F:ATP hydrolysis activity"/>
    <property type="evidence" value="ECO:0007669"/>
    <property type="project" value="InterPro"/>
</dbReference>
<name>A0AAF0AVS0_9SCHI</name>
<reference evidence="8 9" key="1">
    <citation type="journal article" date="2023" name="G3 (Bethesda)">
        <title>A high-quality reference genome for the fission yeast Schizosaccharomyces osmophilus.</title>
        <authorList>
            <person name="Jia G.S."/>
            <person name="Zhang W.C."/>
            <person name="Liang Y."/>
            <person name="Liu X.H."/>
            <person name="Rhind N."/>
            <person name="Pidoux A."/>
            <person name="Brysch-Herzberg M."/>
            <person name="Du L.L."/>
        </authorList>
    </citation>
    <scope>NUCLEOTIDE SEQUENCE [LARGE SCALE GENOMIC DNA]</scope>
    <source>
        <strain evidence="8 9">CBS 15793</strain>
    </source>
</reference>
<dbReference type="SMART" id="SM01340">
    <property type="entry name" value="DNA_mis_repair"/>
    <property type="match status" value="1"/>
</dbReference>
<evidence type="ECO:0000256" key="6">
    <source>
        <dbReference type="SAM" id="MobiDB-lite"/>
    </source>
</evidence>
<comment type="subcellular location">
    <subcellularLocation>
        <location evidence="1">Nucleus</location>
    </subcellularLocation>
</comment>
<dbReference type="GO" id="GO:0140664">
    <property type="term" value="F:ATP-dependent DNA damage sensor activity"/>
    <property type="evidence" value="ECO:0007669"/>
    <property type="project" value="InterPro"/>
</dbReference>
<dbReference type="PROSITE" id="PS00058">
    <property type="entry name" value="DNA_MISMATCH_REPAIR_1"/>
    <property type="match status" value="1"/>
</dbReference>
<evidence type="ECO:0000256" key="3">
    <source>
        <dbReference type="ARBA" id="ARBA00022763"/>
    </source>
</evidence>
<dbReference type="Gene3D" id="3.30.230.10">
    <property type="match status" value="1"/>
</dbReference>
<organism evidence="8 9">
    <name type="scientific">Schizosaccharomyces osmophilus</name>
    <dbReference type="NCBI Taxonomy" id="2545709"/>
    <lineage>
        <taxon>Eukaryota</taxon>
        <taxon>Fungi</taxon>
        <taxon>Dikarya</taxon>
        <taxon>Ascomycota</taxon>
        <taxon>Taphrinomycotina</taxon>
        <taxon>Schizosaccharomycetes</taxon>
        <taxon>Schizosaccharomycetales</taxon>
        <taxon>Schizosaccharomycetaceae</taxon>
        <taxon>Schizosaccharomyces</taxon>
    </lineage>
</organism>
<keyword evidence="4" id="KW-0234">DNA repair</keyword>
<keyword evidence="9" id="KW-1185">Reference proteome</keyword>
<dbReference type="GeneID" id="80874199"/>
<dbReference type="FunFam" id="3.30.230.10:FF:000014">
    <property type="entry name" value="DNA mismatch repair protein Mlh1"/>
    <property type="match status" value="1"/>
</dbReference>
<dbReference type="InterPro" id="IPR002099">
    <property type="entry name" value="MutL/Mlh/PMS"/>
</dbReference>
<dbReference type="InterPro" id="IPR020568">
    <property type="entry name" value="Ribosomal_Su5_D2-typ_SF"/>
</dbReference>
<dbReference type="KEGG" id="som:SOMG_00716"/>
<dbReference type="SUPFAM" id="SSF54211">
    <property type="entry name" value="Ribosomal protein S5 domain 2-like"/>
    <property type="match status" value="1"/>
</dbReference>
<dbReference type="GO" id="GO:0030983">
    <property type="term" value="F:mismatched DNA binding"/>
    <property type="evidence" value="ECO:0007669"/>
    <property type="project" value="InterPro"/>
</dbReference>
<dbReference type="Gene3D" id="3.30.565.10">
    <property type="entry name" value="Histidine kinase-like ATPase, C-terminal domain"/>
    <property type="match status" value="1"/>
</dbReference>
<dbReference type="GO" id="GO:0061982">
    <property type="term" value="P:meiosis I cell cycle process"/>
    <property type="evidence" value="ECO:0007669"/>
    <property type="project" value="UniProtKB-ARBA"/>
</dbReference>
<keyword evidence="3" id="KW-0227">DNA damage</keyword>